<reference evidence="1 2" key="2">
    <citation type="journal article" date="2018" name="Annu Rev Anim Biosci">
        <title>Bat Biology, Genomes, and the Bat1K Project: To Generate Chromosome-Level Genomes for All Living Bat Species.</title>
        <authorList>
            <person name="Teeling E.C."/>
            <person name="Vernes S.C."/>
            <person name="Davalos L.M."/>
            <person name="Ray D.A."/>
            <person name="Gilbert M.T.P."/>
            <person name="Myers E."/>
        </authorList>
    </citation>
    <scope>NUCLEOTIDE SEQUENCE</scope>
</reference>
<dbReference type="Ensembl" id="ENSRFET00010001627.1">
    <property type="protein sequence ID" value="ENSRFEP00010001473.1"/>
    <property type="gene ID" value="ENSRFEG00010001096.1"/>
</dbReference>
<keyword evidence="2" id="KW-1185">Reference proteome</keyword>
<sequence length="61" mass="7001">FLWKLEPKVITLIILVPAYSKFISLLSHLNEGVNTTVENVFPHLSVFRTTSITTKLKNNHH</sequence>
<evidence type="ECO:0000313" key="2">
    <source>
        <dbReference type="Proteomes" id="UP000472240"/>
    </source>
</evidence>
<dbReference type="InParanoid" id="A0A671DL80"/>
<accession>A0A671DL80</accession>
<reference evidence="1" key="5">
    <citation type="submission" date="2025-09" db="UniProtKB">
        <authorList>
            <consortium name="Ensembl"/>
        </authorList>
    </citation>
    <scope>IDENTIFICATION</scope>
</reference>
<evidence type="ECO:0000313" key="1">
    <source>
        <dbReference type="Ensembl" id="ENSRFEP00010001473.1"/>
    </source>
</evidence>
<dbReference type="AlphaFoldDB" id="A0A671DL80"/>
<dbReference type="OMA" id="LENMFPH"/>
<organism evidence="1 2">
    <name type="scientific">Rhinolophus ferrumequinum</name>
    <name type="common">Greater horseshoe bat</name>
    <dbReference type="NCBI Taxonomy" id="59479"/>
    <lineage>
        <taxon>Eukaryota</taxon>
        <taxon>Metazoa</taxon>
        <taxon>Chordata</taxon>
        <taxon>Craniata</taxon>
        <taxon>Vertebrata</taxon>
        <taxon>Euteleostomi</taxon>
        <taxon>Mammalia</taxon>
        <taxon>Eutheria</taxon>
        <taxon>Laurasiatheria</taxon>
        <taxon>Chiroptera</taxon>
        <taxon>Yinpterochiroptera</taxon>
        <taxon>Rhinolophoidea</taxon>
        <taxon>Rhinolophidae</taxon>
        <taxon>Rhinolophinae</taxon>
        <taxon>Rhinolophus</taxon>
    </lineage>
</organism>
<name>A0A671DL80_RHIFE</name>
<protein>
    <submittedName>
        <fullName evidence="1">Uncharacterized protein</fullName>
    </submittedName>
</protein>
<proteinExistence type="predicted"/>
<reference evidence="1" key="4">
    <citation type="submission" date="2025-08" db="UniProtKB">
        <authorList>
            <consortium name="Ensembl"/>
        </authorList>
    </citation>
    <scope>IDENTIFICATION</scope>
</reference>
<reference evidence="1 2" key="1">
    <citation type="journal article" date="2015" name="Annu Rev Anim Biosci">
        <title>The Genome 10K Project: a way forward.</title>
        <authorList>
            <person name="Koepfli K.P."/>
            <person name="Paten B."/>
            <person name="O'Brien S.J."/>
            <person name="Koepfli K.P."/>
            <person name="Paten B."/>
            <person name="Antunes A."/>
            <person name="Belov K."/>
            <person name="Bustamante C."/>
            <person name="Castoe T.A."/>
            <person name="Clawson H."/>
            <person name="Crawford A.J."/>
            <person name="Diekhans M."/>
            <person name="Distel D."/>
            <person name="Durbin R."/>
            <person name="Earl D."/>
            <person name="Fujita M.K."/>
            <person name="Gamble T."/>
            <person name="Georges A."/>
            <person name="Gemmell N."/>
            <person name="Gilbert M.T."/>
            <person name="Graves J.M."/>
            <person name="Green R.E."/>
            <person name="Hickey G."/>
            <person name="Jarvis E.D."/>
            <person name="Johnson W."/>
            <person name="Komissarov A."/>
            <person name="Korf I."/>
            <person name="Kuhn R."/>
            <person name="Larkin D.M."/>
            <person name="Lewin H."/>
            <person name="Lopez J.V."/>
            <person name="Ma J."/>
            <person name="Marques-Bonet T."/>
            <person name="Miller W."/>
            <person name="Murphy R."/>
            <person name="Pevzner P."/>
            <person name="Shapiro B."/>
            <person name="Steiner C."/>
            <person name="Tamazian G."/>
            <person name="Venkatesh B."/>
            <person name="Wang J."/>
            <person name="Wayne R."/>
            <person name="Wiley E."/>
            <person name="Yang H."/>
            <person name="Zhang G."/>
            <person name="Haussler D."/>
            <person name="Ryder O."/>
            <person name="O'Brien S.J."/>
        </authorList>
    </citation>
    <scope>NUCLEOTIDE SEQUENCE</scope>
</reference>
<reference evidence="2" key="3">
    <citation type="submission" date="2018-12" db="EMBL/GenBank/DDBJ databases">
        <title>G10K-VGP greater horseshoe bat female genome, primary haplotype.</title>
        <authorList>
            <person name="Teeling E."/>
            <person name="Myers G."/>
            <person name="Vernes S."/>
            <person name="Pippel M."/>
            <person name="Winkler S."/>
            <person name="Fedrigo O."/>
            <person name="Rhie A."/>
            <person name="Koren S."/>
            <person name="Phillippy A."/>
            <person name="Lewin H."/>
            <person name="Damas J."/>
            <person name="Howe K."/>
            <person name="Mountcastle J."/>
            <person name="Jarvis E.D."/>
        </authorList>
    </citation>
    <scope>NUCLEOTIDE SEQUENCE [LARGE SCALE GENOMIC DNA]</scope>
</reference>
<dbReference type="Proteomes" id="UP000472240">
    <property type="component" value="Chromosome 1"/>
</dbReference>